<feature type="non-terminal residue" evidence="1">
    <location>
        <position position="1"/>
    </location>
</feature>
<reference evidence="1" key="1">
    <citation type="journal article" date="2023" name="G3 (Bethesda)">
        <title>A reference genome for the long-term kleptoplast-retaining sea slug Elysia crispata morphotype clarki.</title>
        <authorList>
            <person name="Eastman K.E."/>
            <person name="Pendleton A.L."/>
            <person name="Shaikh M.A."/>
            <person name="Suttiyut T."/>
            <person name="Ogas R."/>
            <person name="Tomko P."/>
            <person name="Gavelis G."/>
            <person name="Widhalm J.R."/>
            <person name="Wisecaver J.H."/>
        </authorList>
    </citation>
    <scope>NUCLEOTIDE SEQUENCE</scope>
    <source>
        <strain evidence="1">ECLA1</strain>
    </source>
</reference>
<dbReference type="Proteomes" id="UP001283361">
    <property type="component" value="Unassembled WGS sequence"/>
</dbReference>
<protein>
    <submittedName>
        <fullName evidence="1">Uncharacterized protein</fullName>
    </submittedName>
</protein>
<comment type="caution">
    <text evidence="1">The sequence shown here is derived from an EMBL/GenBank/DDBJ whole genome shotgun (WGS) entry which is preliminary data.</text>
</comment>
<dbReference type="Gene3D" id="2.10.80.10">
    <property type="entry name" value="Lipase, subunit A"/>
    <property type="match status" value="1"/>
</dbReference>
<keyword evidence="2" id="KW-1185">Reference proteome</keyword>
<dbReference type="AlphaFoldDB" id="A0AAE1D7J4"/>
<dbReference type="EMBL" id="JAWDGP010005035">
    <property type="protein sequence ID" value="KAK3760247.1"/>
    <property type="molecule type" value="Genomic_DNA"/>
</dbReference>
<accession>A0AAE1D7J4</accession>
<organism evidence="1 2">
    <name type="scientific">Elysia crispata</name>
    <name type="common">lettuce slug</name>
    <dbReference type="NCBI Taxonomy" id="231223"/>
    <lineage>
        <taxon>Eukaryota</taxon>
        <taxon>Metazoa</taxon>
        <taxon>Spiralia</taxon>
        <taxon>Lophotrochozoa</taxon>
        <taxon>Mollusca</taxon>
        <taxon>Gastropoda</taxon>
        <taxon>Heterobranchia</taxon>
        <taxon>Euthyneura</taxon>
        <taxon>Panpulmonata</taxon>
        <taxon>Sacoglossa</taxon>
        <taxon>Placobranchoidea</taxon>
        <taxon>Plakobranchidae</taxon>
        <taxon>Elysia</taxon>
    </lineage>
</organism>
<sequence>VTSTSAACSDHSDCLPNQCCQLYSTMPFVSKREVDLNRGFCKDYIQQGEHCITFSDYDGICGCAPGLTCTVPSNRGKRRVSVDRMGTCQ</sequence>
<name>A0AAE1D7J4_9GAST</name>
<evidence type="ECO:0000313" key="2">
    <source>
        <dbReference type="Proteomes" id="UP001283361"/>
    </source>
</evidence>
<proteinExistence type="predicted"/>
<evidence type="ECO:0000313" key="1">
    <source>
        <dbReference type="EMBL" id="KAK3760247.1"/>
    </source>
</evidence>
<gene>
    <name evidence="1" type="ORF">RRG08_021048</name>
</gene>